<organism evidence="2 3">
    <name type="scientific">Gryllus longicercus</name>
    <dbReference type="NCBI Taxonomy" id="2509291"/>
    <lineage>
        <taxon>Eukaryota</taxon>
        <taxon>Metazoa</taxon>
        <taxon>Ecdysozoa</taxon>
        <taxon>Arthropoda</taxon>
        <taxon>Hexapoda</taxon>
        <taxon>Insecta</taxon>
        <taxon>Pterygota</taxon>
        <taxon>Neoptera</taxon>
        <taxon>Polyneoptera</taxon>
        <taxon>Orthoptera</taxon>
        <taxon>Ensifera</taxon>
        <taxon>Gryllidea</taxon>
        <taxon>Grylloidea</taxon>
        <taxon>Gryllidae</taxon>
        <taxon>Gryllinae</taxon>
        <taxon>Gryllus</taxon>
    </lineage>
</organism>
<feature type="compositionally biased region" description="Gly residues" evidence="1">
    <location>
        <begin position="80"/>
        <end position="91"/>
    </location>
</feature>
<dbReference type="Proteomes" id="UP001378592">
    <property type="component" value="Unassembled WGS sequence"/>
</dbReference>
<feature type="compositionally biased region" description="Low complexity" evidence="1">
    <location>
        <begin position="61"/>
        <end position="72"/>
    </location>
</feature>
<feature type="compositionally biased region" description="Low complexity" evidence="1">
    <location>
        <begin position="20"/>
        <end position="40"/>
    </location>
</feature>
<evidence type="ECO:0000313" key="3">
    <source>
        <dbReference type="Proteomes" id="UP001378592"/>
    </source>
</evidence>
<dbReference type="EMBL" id="JAZDUA010000217">
    <property type="protein sequence ID" value="KAK7863885.1"/>
    <property type="molecule type" value="Genomic_DNA"/>
</dbReference>
<proteinExistence type="predicted"/>
<keyword evidence="3" id="KW-1185">Reference proteome</keyword>
<gene>
    <name evidence="2" type="ORF">R5R35_007218</name>
</gene>
<dbReference type="AlphaFoldDB" id="A0AAN9VL30"/>
<comment type="caution">
    <text evidence="2">The sequence shown here is derived from an EMBL/GenBank/DDBJ whole genome shotgun (WGS) entry which is preliminary data.</text>
</comment>
<evidence type="ECO:0000313" key="2">
    <source>
        <dbReference type="EMBL" id="KAK7863885.1"/>
    </source>
</evidence>
<reference evidence="2 3" key="1">
    <citation type="submission" date="2024-03" db="EMBL/GenBank/DDBJ databases">
        <title>The genome assembly and annotation of the cricket Gryllus longicercus Weissman &amp; Gray.</title>
        <authorList>
            <person name="Szrajer S."/>
            <person name="Gray D."/>
            <person name="Ylla G."/>
        </authorList>
    </citation>
    <scope>NUCLEOTIDE SEQUENCE [LARGE SCALE GENOMIC DNA]</scope>
    <source>
        <strain evidence="2">DAG 2021-001</strain>
        <tissue evidence="2">Whole body minus gut</tissue>
    </source>
</reference>
<feature type="region of interest" description="Disordered" evidence="1">
    <location>
        <begin position="1"/>
        <end position="171"/>
    </location>
</feature>
<accession>A0AAN9VL30</accession>
<evidence type="ECO:0000256" key="1">
    <source>
        <dbReference type="SAM" id="MobiDB-lite"/>
    </source>
</evidence>
<protein>
    <submittedName>
        <fullName evidence="2">Uncharacterized protein</fullName>
    </submittedName>
</protein>
<feature type="compositionally biased region" description="Basic residues" evidence="1">
    <location>
        <begin position="120"/>
        <end position="135"/>
    </location>
</feature>
<sequence length="197" mass="19931">MADDVLLSAQQKGRSASVCAPGSSSMEAMAAMAAVASGTPPAGPDSAGGTPGSGRRRRPAARSQSARLSAGKSVRRRAAAGGGGGGDGAGAAAGMRSGASEPRLCDAYVTPATPEASPGLRRRGSSRRSVHHGHGHGQAAAHGAQPRKSMAFLDVPDGGAARGEDEDEDSYRLRSFSLTSKGRAPLDTLRYEYGKCR</sequence>
<name>A0AAN9VL30_9ORTH</name>